<dbReference type="SUPFAM" id="SSF47565">
    <property type="entry name" value="Insect pheromone/odorant-binding proteins"/>
    <property type="match status" value="1"/>
</dbReference>
<name>A0A8S1AAM0_ARCPL</name>
<dbReference type="GO" id="GO:0007608">
    <property type="term" value="P:sensory perception of smell"/>
    <property type="evidence" value="ECO:0007669"/>
    <property type="project" value="TreeGrafter"/>
</dbReference>
<dbReference type="OrthoDB" id="6618046at2759"/>
<evidence type="ECO:0000313" key="6">
    <source>
        <dbReference type="Proteomes" id="UP000494256"/>
    </source>
</evidence>
<dbReference type="PANTHER" id="PTHR11857">
    <property type="entry name" value="ODORANT BINDING PROTEIN-RELATED"/>
    <property type="match status" value="1"/>
</dbReference>
<dbReference type="GO" id="GO:0005549">
    <property type="term" value="F:odorant binding"/>
    <property type="evidence" value="ECO:0007669"/>
    <property type="project" value="InterPro"/>
</dbReference>
<proteinExistence type="predicted"/>
<dbReference type="Gene3D" id="1.10.238.20">
    <property type="entry name" value="Pheromone/general odorant binding protein domain"/>
    <property type="match status" value="1"/>
</dbReference>
<evidence type="ECO:0000313" key="3">
    <source>
        <dbReference type="EMBL" id="CAB3244385.1"/>
    </source>
</evidence>
<dbReference type="CDD" id="cd23992">
    <property type="entry name" value="PBP_GOBP"/>
    <property type="match status" value="1"/>
</dbReference>
<feature type="signal peptide" evidence="2">
    <location>
        <begin position="1"/>
        <end position="20"/>
    </location>
</feature>
<dbReference type="GO" id="GO:0005615">
    <property type="term" value="C:extracellular space"/>
    <property type="evidence" value="ECO:0007669"/>
    <property type="project" value="TreeGrafter"/>
</dbReference>
<dbReference type="InterPro" id="IPR006170">
    <property type="entry name" value="PBP/GOBP"/>
</dbReference>
<evidence type="ECO:0000313" key="5">
    <source>
        <dbReference type="Proteomes" id="UP000494106"/>
    </source>
</evidence>
<keyword evidence="5" id="KW-1185">Reference proteome</keyword>
<keyword evidence="1 2" id="KW-0732">Signal</keyword>
<reference evidence="5 6" key="1">
    <citation type="submission" date="2020-04" db="EMBL/GenBank/DDBJ databases">
        <authorList>
            <person name="Wallbank WR R."/>
            <person name="Pardo Diaz C."/>
            <person name="Kozak K."/>
            <person name="Martin S."/>
            <person name="Jiggins C."/>
            <person name="Moest M."/>
            <person name="Warren A I."/>
            <person name="Byers J.R.P. K."/>
            <person name="Montejo-Kovacevich G."/>
            <person name="Yen C E."/>
        </authorList>
    </citation>
    <scope>NUCLEOTIDE SEQUENCE [LARGE SCALE GENOMIC DNA]</scope>
</reference>
<evidence type="ECO:0000313" key="4">
    <source>
        <dbReference type="EMBL" id="CAB3255596.1"/>
    </source>
</evidence>
<evidence type="ECO:0000256" key="2">
    <source>
        <dbReference type="SAM" id="SignalP"/>
    </source>
</evidence>
<gene>
    <name evidence="4" type="ORF">APLA_LOCUS15296</name>
    <name evidence="3" type="ORF">APLA_LOCUS9915</name>
</gene>
<comment type="caution">
    <text evidence="3">The sequence shown here is derived from an EMBL/GenBank/DDBJ whole genome shotgun (WGS) entry which is preliminary data.</text>
</comment>
<dbReference type="Proteomes" id="UP000494106">
    <property type="component" value="Unassembled WGS sequence"/>
</dbReference>
<sequence length="146" mass="15599">MSKFTLLFVCAVAALSNVYALSDDAKAAFHEAIKPLIEECSQAHGISMDEINAAKEAGTSSGLKPCFLGCVLKKGEILNNQGEYDVDAALKTVKKYISDEGEFNKFSEVSKKCASINDEAVTDGAEGCERAKLLLSCIQQNKAGIL</sequence>
<dbReference type="Proteomes" id="UP000494256">
    <property type="component" value="Unassembled WGS sequence"/>
</dbReference>
<organism evidence="3 5">
    <name type="scientific">Arctia plantaginis</name>
    <name type="common">Wood tiger moth</name>
    <name type="synonym">Phalaena plantaginis</name>
    <dbReference type="NCBI Taxonomy" id="874455"/>
    <lineage>
        <taxon>Eukaryota</taxon>
        <taxon>Metazoa</taxon>
        <taxon>Ecdysozoa</taxon>
        <taxon>Arthropoda</taxon>
        <taxon>Hexapoda</taxon>
        <taxon>Insecta</taxon>
        <taxon>Pterygota</taxon>
        <taxon>Neoptera</taxon>
        <taxon>Endopterygota</taxon>
        <taxon>Lepidoptera</taxon>
        <taxon>Glossata</taxon>
        <taxon>Ditrysia</taxon>
        <taxon>Noctuoidea</taxon>
        <taxon>Erebidae</taxon>
        <taxon>Arctiinae</taxon>
        <taxon>Arctia</taxon>
    </lineage>
</organism>
<dbReference type="Pfam" id="PF01395">
    <property type="entry name" value="PBP_GOBP"/>
    <property type="match status" value="1"/>
</dbReference>
<dbReference type="SMART" id="SM00708">
    <property type="entry name" value="PhBP"/>
    <property type="match status" value="1"/>
</dbReference>
<feature type="chain" id="PRO_5036273037" evidence="2">
    <location>
        <begin position="21"/>
        <end position="146"/>
    </location>
</feature>
<protein>
    <submittedName>
        <fullName evidence="3">Uncharacterized protein</fullName>
    </submittedName>
</protein>
<dbReference type="EMBL" id="CADEBD010000443">
    <property type="protein sequence ID" value="CAB3255596.1"/>
    <property type="molecule type" value="Genomic_DNA"/>
</dbReference>
<accession>A0A8S1AAM0</accession>
<dbReference type="InterPro" id="IPR036728">
    <property type="entry name" value="PBP_GOBP_sf"/>
</dbReference>
<dbReference type="EMBL" id="CADEBC010000521">
    <property type="protein sequence ID" value="CAB3244385.1"/>
    <property type="molecule type" value="Genomic_DNA"/>
</dbReference>
<evidence type="ECO:0000256" key="1">
    <source>
        <dbReference type="ARBA" id="ARBA00022729"/>
    </source>
</evidence>
<dbReference type="AlphaFoldDB" id="A0A8S1AAM0"/>